<accession>A0ABP7NIA5</accession>
<proteinExistence type="predicted"/>
<evidence type="ECO:0000313" key="2">
    <source>
        <dbReference type="Proteomes" id="UP001501591"/>
    </source>
</evidence>
<protein>
    <recommendedName>
        <fullName evidence="3">Phage tail protein</fullName>
    </recommendedName>
</protein>
<dbReference type="Proteomes" id="UP001501591">
    <property type="component" value="Unassembled WGS sequence"/>
</dbReference>
<name>A0ABP7NIA5_9MICO</name>
<comment type="caution">
    <text evidence="1">The sequence shown here is derived from an EMBL/GenBank/DDBJ whole genome shotgun (WGS) entry which is preliminary data.</text>
</comment>
<organism evidence="1 2">
    <name type="scientific">Microbacterium soli</name>
    <dbReference type="NCBI Taxonomy" id="446075"/>
    <lineage>
        <taxon>Bacteria</taxon>
        <taxon>Bacillati</taxon>
        <taxon>Actinomycetota</taxon>
        <taxon>Actinomycetes</taxon>
        <taxon>Micrococcales</taxon>
        <taxon>Microbacteriaceae</taxon>
        <taxon>Microbacterium</taxon>
    </lineage>
</organism>
<sequence>MPIVLAAPPVAPPPGGVSTGLRMRWTGHDGSVWDLNDWRAGVCLMVDGVTGLHFPTIDKFTSTSRAVPGFRNRGWRTASRDVFWPLYVYGDGSELWRDVYTRFFNTIHPQKAGVWEVTAGTQTRTLRLTGVFGEEHQFPRDPYAAGWAVIPVQMEPEQPYWEGKTVRRGPYSAPTGSDFIPPGLAPTFHLSPAATFASATVPNVGDVDAWLTWTVEGPLTDVVLGVGNVTATVPFEIAAGQTLRIDTDPRNVSARLDGVDVTEQLGLLEFAAVPSGGSVPLTVSASGAGGITAELTPLFFRAF</sequence>
<evidence type="ECO:0008006" key="3">
    <source>
        <dbReference type="Google" id="ProtNLM"/>
    </source>
</evidence>
<gene>
    <name evidence="1" type="ORF">GCM10022383_27020</name>
</gene>
<reference evidence="2" key="1">
    <citation type="journal article" date="2019" name="Int. J. Syst. Evol. Microbiol.">
        <title>The Global Catalogue of Microorganisms (GCM) 10K type strain sequencing project: providing services to taxonomists for standard genome sequencing and annotation.</title>
        <authorList>
            <consortium name="The Broad Institute Genomics Platform"/>
            <consortium name="The Broad Institute Genome Sequencing Center for Infectious Disease"/>
            <person name="Wu L."/>
            <person name="Ma J."/>
        </authorList>
    </citation>
    <scope>NUCLEOTIDE SEQUENCE [LARGE SCALE GENOMIC DNA]</scope>
    <source>
        <strain evidence="2">JCM 17024</strain>
    </source>
</reference>
<evidence type="ECO:0000313" key="1">
    <source>
        <dbReference type="EMBL" id="GAA3947816.1"/>
    </source>
</evidence>
<dbReference type="EMBL" id="BAABCP010000002">
    <property type="protein sequence ID" value="GAA3947816.1"/>
    <property type="molecule type" value="Genomic_DNA"/>
</dbReference>
<keyword evidence="2" id="KW-1185">Reference proteome</keyword>